<organism evidence="2 3">
    <name type="scientific">Heterorhabditis bacteriophora</name>
    <name type="common">Entomopathogenic nematode worm</name>
    <dbReference type="NCBI Taxonomy" id="37862"/>
    <lineage>
        <taxon>Eukaryota</taxon>
        <taxon>Metazoa</taxon>
        <taxon>Ecdysozoa</taxon>
        <taxon>Nematoda</taxon>
        <taxon>Chromadorea</taxon>
        <taxon>Rhabditida</taxon>
        <taxon>Rhabditina</taxon>
        <taxon>Rhabditomorpha</taxon>
        <taxon>Strongyloidea</taxon>
        <taxon>Heterorhabditidae</taxon>
        <taxon>Heterorhabditis</taxon>
    </lineage>
</organism>
<proteinExistence type="predicted"/>
<sequence length="140" mass="16293">MNDWASEVRTNINDLSKHCMTYGAHIRNKDDVTRDGFSCSTDSIGSSDVPDDSDSWICTVEDLFNFSSFYFLFVSFSLLLFIYFSENYERFLNESGADISFPMPQFATCLGFFIVYFIEEFCMKNLHFTEYYGKVVVECF</sequence>
<name>A0A1I7WPQ5_HETBA</name>
<protein>
    <submittedName>
        <fullName evidence="3">Ovule protein</fullName>
    </submittedName>
</protein>
<reference evidence="3" key="1">
    <citation type="submission" date="2016-11" db="UniProtKB">
        <authorList>
            <consortium name="WormBaseParasite"/>
        </authorList>
    </citation>
    <scope>IDENTIFICATION</scope>
</reference>
<dbReference type="WBParaSite" id="Hba_07131">
    <property type="protein sequence ID" value="Hba_07131"/>
    <property type="gene ID" value="Hba_07131"/>
</dbReference>
<dbReference type="AlphaFoldDB" id="A0A1I7WPQ5"/>
<keyword evidence="1" id="KW-1133">Transmembrane helix</keyword>
<evidence type="ECO:0000256" key="1">
    <source>
        <dbReference type="SAM" id="Phobius"/>
    </source>
</evidence>
<keyword evidence="1" id="KW-0812">Transmembrane</keyword>
<accession>A0A1I7WPQ5</accession>
<feature type="transmembrane region" description="Helical" evidence="1">
    <location>
        <begin position="63"/>
        <end position="84"/>
    </location>
</feature>
<keyword evidence="1" id="KW-0472">Membrane</keyword>
<evidence type="ECO:0000313" key="3">
    <source>
        <dbReference type="WBParaSite" id="Hba_07131"/>
    </source>
</evidence>
<keyword evidence="2" id="KW-1185">Reference proteome</keyword>
<feature type="transmembrane region" description="Helical" evidence="1">
    <location>
        <begin position="99"/>
        <end position="118"/>
    </location>
</feature>
<evidence type="ECO:0000313" key="2">
    <source>
        <dbReference type="Proteomes" id="UP000095283"/>
    </source>
</evidence>
<dbReference type="Proteomes" id="UP000095283">
    <property type="component" value="Unplaced"/>
</dbReference>